<evidence type="ECO:0000313" key="11">
    <source>
        <dbReference type="Proteomes" id="UP001366503"/>
    </source>
</evidence>
<comment type="caution">
    <text evidence="10">The sequence shown here is derived from an EMBL/GenBank/DDBJ whole genome shotgun (WGS) entry which is preliminary data.</text>
</comment>
<feature type="transmembrane region" description="Helical" evidence="8">
    <location>
        <begin position="263"/>
        <end position="288"/>
    </location>
</feature>
<accession>A0ABU8K9X9</accession>
<keyword evidence="7 8" id="KW-0472">Membrane</keyword>
<evidence type="ECO:0000256" key="5">
    <source>
        <dbReference type="ARBA" id="ARBA00022692"/>
    </source>
</evidence>
<reference evidence="10 11" key="1">
    <citation type="submission" date="2022-12" db="EMBL/GenBank/DDBJ databases">
        <authorList>
            <person name="Muema E."/>
        </authorList>
    </citation>
    <scope>NUCLEOTIDE SEQUENCE [LARGE SCALE GENOMIC DNA]</scope>
    <source>
        <strain evidence="11">1330</strain>
    </source>
</reference>
<feature type="transmembrane region" description="Helical" evidence="8">
    <location>
        <begin position="81"/>
        <end position="103"/>
    </location>
</feature>
<feature type="transmembrane region" description="Helical" evidence="8">
    <location>
        <begin position="207"/>
        <end position="232"/>
    </location>
</feature>
<evidence type="ECO:0000256" key="2">
    <source>
        <dbReference type="ARBA" id="ARBA00007069"/>
    </source>
</evidence>
<dbReference type="Proteomes" id="UP001366503">
    <property type="component" value="Unassembled WGS sequence"/>
</dbReference>
<dbReference type="PANTHER" id="PTHR42929">
    <property type="entry name" value="INNER MEMBRANE ABC TRANSPORTER PERMEASE PROTEIN YDCU-RELATED-RELATED"/>
    <property type="match status" value="1"/>
</dbReference>
<evidence type="ECO:0000256" key="3">
    <source>
        <dbReference type="ARBA" id="ARBA00022448"/>
    </source>
</evidence>
<protein>
    <submittedName>
        <fullName evidence="10">ABC transporter permease</fullName>
    </submittedName>
</protein>
<dbReference type="Gene3D" id="1.10.3720.10">
    <property type="entry name" value="MetI-like"/>
    <property type="match status" value="1"/>
</dbReference>
<keyword evidence="5 8" id="KW-0812">Transmembrane</keyword>
<dbReference type="InterPro" id="IPR000515">
    <property type="entry name" value="MetI-like"/>
</dbReference>
<evidence type="ECO:0000256" key="7">
    <source>
        <dbReference type="ARBA" id="ARBA00023136"/>
    </source>
</evidence>
<proteinExistence type="inferred from homology"/>
<feature type="transmembrane region" description="Helical" evidence="8">
    <location>
        <begin position="165"/>
        <end position="186"/>
    </location>
</feature>
<evidence type="ECO:0000313" key="10">
    <source>
        <dbReference type="EMBL" id="MEI9402538.1"/>
    </source>
</evidence>
<evidence type="ECO:0000256" key="8">
    <source>
        <dbReference type="RuleBase" id="RU363032"/>
    </source>
</evidence>
<evidence type="ECO:0000256" key="6">
    <source>
        <dbReference type="ARBA" id="ARBA00022989"/>
    </source>
</evidence>
<dbReference type="SUPFAM" id="SSF161098">
    <property type="entry name" value="MetI-like"/>
    <property type="match status" value="1"/>
</dbReference>
<keyword evidence="4" id="KW-1003">Cell membrane</keyword>
<keyword evidence="3 8" id="KW-0813">Transport</keyword>
<comment type="similarity">
    <text evidence="2">Belongs to the binding-protein-dependent transport system permease family. CysTW subfamily.</text>
</comment>
<evidence type="ECO:0000259" key="9">
    <source>
        <dbReference type="PROSITE" id="PS50928"/>
    </source>
</evidence>
<dbReference type="PANTHER" id="PTHR42929:SF5">
    <property type="entry name" value="ABC TRANSPORTER PERMEASE PROTEIN"/>
    <property type="match status" value="1"/>
</dbReference>
<dbReference type="RefSeq" id="WP_337092907.1">
    <property type="nucleotide sequence ID" value="NZ_JAPYKO010000005.1"/>
</dbReference>
<evidence type="ECO:0000256" key="1">
    <source>
        <dbReference type="ARBA" id="ARBA00004651"/>
    </source>
</evidence>
<name>A0ABU8K9X9_9HYPH</name>
<keyword evidence="11" id="KW-1185">Reference proteome</keyword>
<organism evidence="10 11">
    <name type="scientific">Mesorhizobium argentiipisi</name>
    <dbReference type="NCBI Taxonomy" id="3015175"/>
    <lineage>
        <taxon>Bacteria</taxon>
        <taxon>Pseudomonadati</taxon>
        <taxon>Pseudomonadota</taxon>
        <taxon>Alphaproteobacteria</taxon>
        <taxon>Hyphomicrobiales</taxon>
        <taxon>Phyllobacteriaceae</taxon>
        <taxon>Mesorhizobium</taxon>
    </lineage>
</organism>
<sequence>MSQSASTALGKHTTTARPARWLLPIVVFGLPCVTVLLPLLTFLTYSFWSMEGGRPVADFTFDNYVKFAGDPGYVGVYFSTLWMTLFVAIFALIAGYIIAYCIWRLDGPIRNILLLSSVLPLSISYIVKIYSMRNILGFSGFLNQILVWSGFLSEPSRTFLFNQTAVTISMTMIYLPFGILPIYLALDRIPRSLIAASEDLGAYPWRTFTRIVLPLSAPGAVAGGMFVMVLALGDFLTPQMVGGTSGFTFGRAVWSQFGLAFNWPFGAALAVVLLLTVAALMALANLLVRRT</sequence>
<keyword evidence="6 8" id="KW-1133">Transmembrane helix</keyword>
<feature type="transmembrane region" description="Helical" evidence="8">
    <location>
        <begin position="21"/>
        <end position="48"/>
    </location>
</feature>
<gene>
    <name evidence="10" type="ORF">O7A05_10250</name>
</gene>
<comment type="subcellular location">
    <subcellularLocation>
        <location evidence="1 8">Cell membrane</location>
        <topology evidence="1 8">Multi-pass membrane protein</topology>
    </subcellularLocation>
</comment>
<dbReference type="PROSITE" id="PS50928">
    <property type="entry name" value="ABC_TM1"/>
    <property type="match status" value="1"/>
</dbReference>
<dbReference type="CDD" id="cd06261">
    <property type="entry name" value="TM_PBP2"/>
    <property type="match status" value="1"/>
</dbReference>
<feature type="domain" description="ABC transmembrane type-1" evidence="9">
    <location>
        <begin position="77"/>
        <end position="284"/>
    </location>
</feature>
<evidence type="ECO:0000256" key="4">
    <source>
        <dbReference type="ARBA" id="ARBA00022475"/>
    </source>
</evidence>
<dbReference type="EMBL" id="JAPYKO010000005">
    <property type="protein sequence ID" value="MEI9402538.1"/>
    <property type="molecule type" value="Genomic_DNA"/>
</dbReference>
<dbReference type="InterPro" id="IPR035906">
    <property type="entry name" value="MetI-like_sf"/>
</dbReference>
<dbReference type="Pfam" id="PF00528">
    <property type="entry name" value="BPD_transp_1"/>
    <property type="match status" value="1"/>
</dbReference>